<evidence type="ECO:0000313" key="1">
    <source>
        <dbReference type="EMBL" id="OYX34765.1"/>
    </source>
</evidence>
<dbReference type="Pfam" id="PF13384">
    <property type="entry name" value="HTH_23"/>
    <property type="match status" value="1"/>
</dbReference>
<organism evidence="1 2">
    <name type="scientific">Brevundimonas subvibrioides</name>
    <dbReference type="NCBI Taxonomy" id="74313"/>
    <lineage>
        <taxon>Bacteria</taxon>
        <taxon>Pseudomonadati</taxon>
        <taxon>Pseudomonadota</taxon>
        <taxon>Alphaproteobacteria</taxon>
        <taxon>Caulobacterales</taxon>
        <taxon>Caulobacteraceae</taxon>
        <taxon>Brevundimonas</taxon>
    </lineage>
</organism>
<evidence type="ECO:0000313" key="2">
    <source>
        <dbReference type="Proteomes" id="UP000215595"/>
    </source>
</evidence>
<accession>A0A258FQI5</accession>
<name>A0A258FQI5_9CAUL</name>
<evidence type="ECO:0008006" key="3">
    <source>
        <dbReference type="Google" id="ProtNLM"/>
    </source>
</evidence>
<dbReference type="Gene3D" id="1.10.260.40">
    <property type="entry name" value="lambda repressor-like DNA-binding domains"/>
    <property type="match status" value="1"/>
</dbReference>
<dbReference type="Proteomes" id="UP000215595">
    <property type="component" value="Unassembled WGS sequence"/>
</dbReference>
<proteinExistence type="predicted"/>
<protein>
    <recommendedName>
        <fullName evidence="3">HTH cro/C1-type domain-containing protein</fullName>
    </recommendedName>
</protein>
<reference evidence="1 2" key="1">
    <citation type="submission" date="2017-03" db="EMBL/GenBank/DDBJ databases">
        <title>Lifting the veil on microbial sulfur biogeochemistry in mining wastewaters.</title>
        <authorList>
            <person name="Kantor R.S."/>
            <person name="Colenbrander Nelson T."/>
            <person name="Marshall S."/>
            <person name="Bennett D."/>
            <person name="Apte S."/>
            <person name="Camacho D."/>
            <person name="Thomas B.C."/>
            <person name="Warren L.A."/>
            <person name="Banfield J.F."/>
        </authorList>
    </citation>
    <scope>NUCLEOTIDE SEQUENCE [LARGE SCALE GENOMIC DNA]</scope>
    <source>
        <strain evidence="1">32-69-9</strain>
    </source>
</reference>
<dbReference type="AlphaFoldDB" id="A0A258FQI5"/>
<gene>
    <name evidence="1" type="ORF">B7Z01_04270</name>
</gene>
<dbReference type="GO" id="GO:0003677">
    <property type="term" value="F:DNA binding"/>
    <property type="evidence" value="ECO:0007669"/>
    <property type="project" value="InterPro"/>
</dbReference>
<dbReference type="SUPFAM" id="SSF47413">
    <property type="entry name" value="lambda repressor-like DNA-binding domains"/>
    <property type="match status" value="1"/>
</dbReference>
<comment type="caution">
    <text evidence="1">The sequence shown here is derived from an EMBL/GenBank/DDBJ whole genome shotgun (WGS) entry which is preliminary data.</text>
</comment>
<dbReference type="InterPro" id="IPR010982">
    <property type="entry name" value="Lambda_DNA-bd_dom_sf"/>
</dbReference>
<sequence length="63" mass="6976">MMEDTLKKILAELEMIRKIKMIELAERGHSQSKIGDALGISQASVSRMMAGKKTAGTKDKLEK</sequence>
<dbReference type="EMBL" id="NCEB01000007">
    <property type="protein sequence ID" value="OYX34765.1"/>
    <property type="molecule type" value="Genomic_DNA"/>
</dbReference>